<protein>
    <submittedName>
        <fullName evidence="1">DUF3168 domain-containing protein</fullName>
    </submittedName>
</protein>
<dbReference type="Proteomes" id="UP000515679">
    <property type="component" value="Chromosome"/>
</dbReference>
<keyword evidence="2" id="KW-1185">Reference proteome</keyword>
<evidence type="ECO:0000313" key="2">
    <source>
        <dbReference type="Proteomes" id="UP000515679"/>
    </source>
</evidence>
<gene>
    <name evidence="1" type="ORF">FPL14_27330</name>
</gene>
<accession>A0A7G5C5I3</accession>
<reference evidence="1 2" key="1">
    <citation type="submission" date="2019-07" db="EMBL/GenBank/DDBJ databases">
        <authorList>
            <person name="Kim J.K."/>
            <person name="Cheong H.-M."/>
            <person name="Choi Y."/>
            <person name="Hwang K.J."/>
            <person name="Lee S."/>
            <person name="Choi C."/>
        </authorList>
    </citation>
    <scope>NUCLEOTIDE SEQUENCE [LARGE SCALE GENOMIC DNA]</scope>
    <source>
        <strain evidence="1 2">KS 22</strain>
    </source>
</reference>
<dbReference type="Pfam" id="PF11367">
    <property type="entry name" value="Tail_completion_gp17"/>
    <property type="match status" value="1"/>
</dbReference>
<dbReference type="RefSeq" id="WP_182300703.1">
    <property type="nucleotide sequence ID" value="NZ_CP041969.1"/>
</dbReference>
<name>A0A7G5C5I3_9BACL</name>
<dbReference type="InterPro" id="IPR021508">
    <property type="entry name" value="Gp17-like"/>
</dbReference>
<organism evidence="1 2">
    <name type="scientific">Cohnella cholangitidis</name>
    <dbReference type="NCBI Taxonomy" id="2598458"/>
    <lineage>
        <taxon>Bacteria</taxon>
        <taxon>Bacillati</taxon>
        <taxon>Bacillota</taxon>
        <taxon>Bacilli</taxon>
        <taxon>Bacillales</taxon>
        <taxon>Paenibacillaceae</taxon>
        <taxon>Cohnella</taxon>
    </lineage>
</organism>
<dbReference type="AlphaFoldDB" id="A0A7G5C5I3"/>
<dbReference type="EMBL" id="CP041969">
    <property type="protein sequence ID" value="QMV44467.1"/>
    <property type="molecule type" value="Genomic_DNA"/>
</dbReference>
<sequence>MDFESALTQELKTISTLGNRVYPLTAPEANAKGGVPYLIYVSSEGERLKSLGEGYLEGKEVRAEINVMADRYKDMKEITKQVVALLVGMEQRVIGTNGPFIQELTYNPPVELYEDKPQLYRCVIEFNTFFEG</sequence>
<proteinExistence type="predicted"/>
<evidence type="ECO:0000313" key="1">
    <source>
        <dbReference type="EMBL" id="QMV44467.1"/>
    </source>
</evidence>
<dbReference type="KEGG" id="cchl:FPL14_27330"/>